<organism evidence="1 2">
    <name type="scientific">Candidatus Kaiserbacteria bacterium RIFCSPLOWO2_01_FULL_54_20</name>
    <dbReference type="NCBI Taxonomy" id="1798513"/>
    <lineage>
        <taxon>Bacteria</taxon>
        <taxon>Candidatus Kaiseribacteriota</taxon>
    </lineage>
</organism>
<dbReference type="Proteomes" id="UP000178427">
    <property type="component" value="Unassembled WGS sequence"/>
</dbReference>
<sequence>MCAGYLAQGLSPLAAAKKACETGNTIANILTKKKRGSPGRTGHFLASDLARELENLSSGKV</sequence>
<protein>
    <submittedName>
        <fullName evidence="1">Uncharacterized protein</fullName>
    </submittedName>
</protein>
<accession>A0A1F6EJX1</accession>
<evidence type="ECO:0000313" key="2">
    <source>
        <dbReference type="Proteomes" id="UP000178427"/>
    </source>
</evidence>
<dbReference type="EMBL" id="MFMA01000024">
    <property type="protein sequence ID" value="OGG73928.1"/>
    <property type="molecule type" value="Genomic_DNA"/>
</dbReference>
<proteinExistence type="predicted"/>
<evidence type="ECO:0000313" key="1">
    <source>
        <dbReference type="EMBL" id="OGG73928.1"/>
    </source>
</evidence>
<dbReference type="AlphaFoldDB" id="A0A1F6EJX1"/>
<gene>
    <name evidence="1" type="ORF">A3A40_01630</name>
</gene>
<comment type="caution">
    <text evidence="1">The sequence shown here is derived from an EMBL/GenBank/DDBJ whole genome shotgun (WGS) entry which is preliminary data.</text>
</comment>
<reference evidence="1 2" key="1">
    <citation type="journal article" date="2016" name="Nat. Commun.">
        <title>Thousands of microbial genomes shed light on interconnected biogeochemical processes in an aquifer system.</title>
        <authorList>
            <person name="Anantharaman K."/>
            <person name="Brown C.T."/>
            <person name="Hug L.A."/>
            <person name="Sharon I."/>
            <person name="Castelle C.J."/>
            <person name="Probst A.J."/>
            <person name="Thomas B.C."/>
            <person name="Singh A."/>
            <person name="Wilkins M.J."/>
            <person name="Karaoz U."/>
            <person name="Brodie E.L."/>
            <person name="Williams K.H."/>
            <person name="Hubbard S.S."/>
            <person name="Banfield J.F."/>
        </authorList>
    </citation>
    <scope>NUCLEOTIDE SEQUENCE [LARGE SCALE GENOMIC DNA]</scope>
</reference>
<name>A0A1F6EJX1_9BACT</name>